<evidence type="ECO:0000313" key="1">
    <source>
        <dbReference type="EMBL" id="OYR60493.1"/>
    </source>
</evidence>
<protein>
    <submittedName>
        <fullName evidence="1">Uncharacterized protein</fullName>
    </submittedName>
</protein>
<gene>
    <name evidence="1" type="ORF">DJ80_15340</name>
</gene>
<accession>A0A256IVL2</accession>
<dbReference type="RefSeq" id="WP_094553593.1">
    <property type="nucleotide sequence ID" value="NZ_NHOZ01000142.1"/>
</dbReference>
<evidence type="ECO:0000313" key="2">
    <source>
        <dbReference type="Proteomes" id="UP000215731"/>
    </source>
</evidence>
<dbReference type="AlphaFoldDB" id="A0A256IVL2"/>
<sequence length="85" mass="9554">MNFERITDGEATAYTAGVERLHPNVDKCLKREGYHSEGTLYLVMAGGETYASHDRHKIARELPGDASWVTDALRELERDYLGVAQ</sequence>
<reference evidence="1 2" key="1">
    <citation type="journal article" date="2014" name="Front. Microbiol.">
        <title>Population and genomic analysis of the genus Halorubrum.</title>
        <authorList>
            <person name="Fullmer M.S."/>
            <person name="Soucy S.M."/>
            <person name="Swithers K.S."/>
            <person name="Makkay A.M."/>
            <person name="Wheeler R."/>
            <person name="Ventosa A."/>
            <person name="Gogarten J.P."/>
            <person name="Papke R.T."/>
        </authorList>
    </citation>
    <scope>NUCLEOTIDE SEQUENCE [LARGE SCALE GENOMIC DNA]</scope>
    <source>
        <strain evidence="1 2">Ga36</strain>
    </source>
</reference>
<comment type="caution">
    <text evidence="1">The sequence shown here is derived from an EMBL/GenBank/DDBJ whole genome shotgun (WGS) entry which is preliminary data.</text>
</comment>
<proteinExistence type="predicted"/>
<dbReference type="Proteomes" id="UP000215731">
    <property type="component" value="Unassembled WGS sequence"/>
</dbReference>
<organism evidence="1 2">
    <name type="scientific">Halorubrum ezzemoulense</name>
    <name type="common">Halorubrum chaoviator</name>
    <dbReference type="NCBI Taxonomy" id="337243"/>
    <lineage>
        <taxon>Archaea</taxon>
        <taxon>Methanobacteriati</taxon>
        <taxon>Methanobacteriota</taxon>
        <taxon>Stenosarchaea group</taxon>
        <taxon>Halobacteria</taxon>
        <taxon>Halobacteriales</taxon>
        <taxon>Haloferacaceae</taxon>
        <taxon>Halorubrum</taxon>
    </lineage>
</organism>
<dbReference type="EMBL" id="NHOZ01000142">
    <property type="protein sequence ID" value="OYR60493.1"/>
    <property type="molecule type" value="Genomic_DNA"/>
</dbReference>
<name>A0A256IVL2_HALEZ</name>